<keyword evidence="10" id="KW-1185">Reference proteome</keyword>
<dbReference type="OrthoDB" id="360390at2759"/>
<feature type="transmembrane region" description="Helical" evidence="7">
    <location>
        <begin position="312"/>
        <end position="332"/>
    </location>
</feature>
<dbReference type="GO" id="GO:0005634">
    <property type="term" value="C:nucleus"/>
    <property type="evidence" value="ECO:0007669"/>
    <property type="project" value="UniProtKB-SubCell"/>
</dbReference>
<keyword evidence="2" id="KW-0507">mRNA processing</keyword>
<keyword evidence="4" id="KW-0508">mRNA splicing</keyword>
<dbReference type="AlphaFoldDB" id="A0A6J5WDI7"/>
<evidence type="ECO:0000256" key="1">
    <source>
        <dbReference type="ARBA" id="ARBA00004123"/>
    </source>
</evidence>
<keyword evidence="7" id="KW-1133">Transmembrane helix</keyword>
<accession>A0A6J5WDI7</accession>
<protein>
    <recommendedName>
        <fullName evidence="8">Suppressor of forked domain-containing protein</fullName>
    </recommendedName>
</protein>
<dbReference type="InterPro" id="IPR011990">
    <property type="entry name" value="TPR-like_helical_dom_sf"/>
</dbReference>
<organism evidence="9 10">
    <name type="scientific">Prunus armeniaca</name>
    <name type="common">Apricot</name>
    <name type="synonym">Armeniaca vulgaris</name>
    <dbReference type="NCBI Taxonomy" id="36596"/>
    <lineage>
        <taxon>Eukaryota</taxon>
        <taxon>Viridiplantae</taxon>
        <taxon>Streptophyta</taxon>
        <taxon>Embryophyta</taxon>
        <taxon>Tracheophyta</taxon>
        <taxon>Spermatophyta</taxon>
        <taxon>Magnoliopsida</taxon>
        <taxon>eudicotyledons</taxon>
        <taxon>Gunneridae</taxon>
        <taxon>Pentapetalae</taxon>
        <taxon>rosids</taxon>
        <taxon>fabids</taxon>
        <taxon>Rosales</taxon>
        <taxon>Rosaceae</taxon>
        <taxon>Amygdaloideae</taxon>
        <taxon>Amygdaleae</taxon>
        <taxon>Prunus</taxon>
    </lineage>
</organism>
<dbReference type="GO" id="GO:0008380">
    <property type="term" value="P:RNA splicing"/>
    <property type="evidence" value="ECO:0007669"/>
    <property type="project" value="UniProtKB-KW"/>
</dbReference>
<keyword evidence="7" id="KW-0812">Transmembrane</keyword>
<sequence length="334" mass="38156">MEEKTLNPEPQTGTSEEDNNGEQSMPDLPVQDPSSSDSNSDSGSEDGDQAQKNLQLQTLEAELLTNPGNYNGHVQYIKILRQMADIEKLRQAMEAMNELFLLTPSMWQDWAKDEASLSTGSHAFPAIEKLYERGVFEYLSVSLWHEYLYFVQQNDPSVRECSSAGILKARNLFERVLTAAGLHVSEGNKLWEGYREFEQAIFFDETDNQAREKQIQLIRNLFHHQLSVPHVDMRSTLLDYKAWEVEQGNILDAGSSGLDWISSHVASVYQKALELYNASFHLEKQICQQDMSDSEGLQNFINYFSRICCMNVLLLTFLYPVISGLNILTIWIKH</sequence>
<dbReference type="Pfam" id="PF05843">
    <property type="entry name" value="Suf"/>
    <property type="match status" value="1"/>
</dbReference>
<name>A0A6J5WDI7_PRUAR</name>
<evidence type="ECO:0000259" key="8">
    <source>
        <dbReference type="Pfam" id="PF05843"/>
    </source>
</evidence>
<evidence type="ECO:0000313" key="10">
    <source>
        <dbReference type="Proteomes" id="UP000507245"/>
    </source>
</evidence>
<feature type="region of interest" description="Disordered" evidence="6">
    <location>
        <begin position="1"/>
        <end position="51"/>
    </location>
</feature>
<dbReference type="EMBL" id="CAEKKB010000002">
    <property type="protein sequence ID" value="CAB4299776.1"/>
    <property type="molecule type" value="Genomic_DNA"/>
</dbReference>
<comment type="subcellular location">
    <subcellularLocation>
        <location evidence="1">Nucleus</location>
    </subcellularLocation>
</comment>
<evidence type="ECO:0000256" key="7">
    <source>
        <dbReference type="SAM" id="Phobius"/>
    </source>
</evidence>
<dbReference type="Gene3D" id="1.25.40.10">
    <property type="entry name" value="Tetratricopeptide repeat domain"/>
    <property type="match status" value="1"/>
</dbReference>
<gene>
    <name evidence="9" type="ORF">ORAREDHAP_LOCUS14457</name>
</gene>
<keyword evidence="3" id="KW-0677">Repeat</keyword>
<evidence type="ECO:0000256" key="2">
    <source>
        <dbReference type="ARBA" id="ARBA00022664"/>
    </source>
</evidence>
<feature type="compositionally biased region" description="Low complexity" evidence="6">
    <location>
        <begin position="32"/>
        <end position="42"/>
    </location>
</feature>
<keyword evidence="5" id="KW-0539">Nucleus</keyword>
<keyword evidence="7" id="KW-0472">Membrane</keyword>
<evidence type="ECO:0000256" key="4">
    <source>
        <dbReference type="ARBA" id="ARBA00023187"/>
    </source>
</evidence>
<evidence type="ECO:0000256" key="3">
    <source>
        <dbReference type="ARBA" id="ARBA00022737"/>
    </source>
</evidence>
<proteinExistence type="predicted"/>
<feature type="domain" description="Suppressor of forked" evidence="8">
    <location>
        <begin position="56"/>
        <end position="249"/>
    </location>
</feature>
<evidence type="ECO:0000313" key="9">
    <source>
        <dbReference type="EMBL" id="CAB4299776.1"/>
    </source>
</evidence>
<dbReference type="PANTHER" id="PTHR17204">
    <property type="entry name" value="PRE-MRNA PROCESSING PROTEIN PRP39-RELATED"/>
    <property type="match status" value="1"/>
</dbReference>
<evidence type="ECO:0000256" key="5">
    <source>
        <dbReference type="ARBA" id="ARBA00023242"/>
    </source>
</evidence>
<evidence type="ECO:0000256" key="6">
    <source>
        <dbReference type="SAM" id="MobiDB-lite"/>
    </source>
</evidence>
<dbReference type="InterPro" id="IPR008847">
    <property type="entry name" value="Suf"/>
</dbReference>
<dbReference type="PANTHER" id="PTHR17204:SF25">
    <property type="entry name" value="RRM DOMAIN-CONTAINING PROTEIN"/>
    <property type="match status" value="1"/>
</dbReference>
<dbReference type="Proteomes" id="UP000507245">
    <property type="component" value="Unassembled WGS sequence"/>
</dbReference>
<dbReference type="GO" id="GO:0006397">
    <property type="term" value="P:mRNA processing"/>
    <property type="evidence" value="ECO:0007669"/>
    <property type="project" value="UniProtKB-KW"/>
</dbReference>
<dbReference type="SUPFAM" id="SSF48452">
    <property type="entry name" value="TPR-like"/>
    <property type="match status" value="1"/>
</dbReference>
<reference evidence="10" key="1">
    <citation type="journal article" date="2020" name="Genome Biol.">
        <title>Gamete binning: chromosome-level and haplotype-resolved genome assembly enabled by high-throughput single-cell sequencing of gamete genomes.</title>
        <authorList>
            <person name="Campoy J.A."/>
            <person name="Sun H."/>
            <person name="Goel M."/>
            <person name="Jiao W.-B."/>
            <person name="Folz-Donahue K."/>
            <person name="Wang N."/>
            <person name="Rubio M."/>
            <person name="Liu C."/>
            <person name="Kukat C."/>
            <person name="Ruiz D."/>
            <person name="Huettel B."/>
            <person name="Schneeberger K."/>
        </authorList>
    </citation>
    <scope>NUCLEOTIDE SEQUENCE [LARGE SCALE GENOMIC DNA]</scope>
    <source>
        <strain evidence="10">cv. Rojo Pasion</strain>
    </source>
</reference>